<accession>A0A2P2Q172</accession>
<evidence type="ECO:0000313" key="1">
    <source>
        <dbReference type="EMBL" id="MBX60740.1"/>
    </source>
</evidence>
<organism evidence="1">
    <name type="scientific">Rhizophora mucronata</name>
    <name type="common">Asiatic mangrove</name>
    <dbReference type="NCBI Taxonomy" id="61149"/>
    <lineage>
        <taxon>Eukaryota</taxon>
        <taxon>Viridiplantae</taxon>
        <taxon>Streptophyta</taxon>
        <taxon>Embryophyta</taxon>
        <taxon>Tracheophyta</taxon>
        <taxon>Spermatophyta</taxon>
        <taxon>Magnoliopsida</taxon>
        <taxon>eudicotyledons</taxon>
        <taxon>Gunneridae</taxon>
        <taxon>Pentapetalae</taxon>
        <taxon>rosids</taxon>
        <taxon>fabids</taxon>
        <taxon>Malpighiales</taxon>
        <taxon>Rhizophoraceae</taxon>
        <taxon>Rhizophora</taxon>
    </lineage>
</organism>
<name>A0A2P2Q172_RHIMU</name>
<dbReference type="EMBL" id="GGEC01080256">
    <property type="protein sequence ID" value="MBX60740.1"/>
    <property type="molecule type" value="Transcribed_RNA"/>
</dbReference>
<proteinExistence type="predicted"/>
<protein>
    <submittedName>
        <fullName evidence="1">Uncharacterized protein</fullName>
    </submittedName>
</protein>
<reference evidence="1" key="1">
    <citation type="submission" date="2018-02" db="EMBL/GenBank/DDBJ databases">
        <title>Rhizophora mucronata_Transcriptome.</title>
        <authorList>
            <person name="Meera S.P."/>
            <person name="Sreeshan A."/>
            <person name="Augustine A."/>
        </authorList>
    </citation>
    <scope>NUCLEOTIDE SEQUENCE</scope>
    <source>
        <tissue evidence="1">Leaf</tissue>
    </source>
</reference>
<sequence>MHVCVTFVREQYPGEERKGGLCLKLNCFAMDTELWQKGRVLPIEFRITE</sequence>
<dbReference type="AlphaFoldDB" id="A0A2P2Q172"/>